<dbReference type="PANTHER" id="PTHR33495">
    <property type="entry name" value="ANTI-SIGMA FACTOR ANTAGONIST TM_1081-RELATED-RELATED"/>
    <property type="match status" value="1"/>
</dbReference>
<dbReference type="Pfam" id="PF01740">
    <property type="entry name" value="STAS"/>
    <property type="match status" value="1"/>
</dbReference>
<dbReference type="GO" id="GO:0043856">
    <property type="term" value="F:anti-sigma factor antagonist activity"/>
    <property type="evidence" value="ECO:0007669"/>
    <property type="project" value="TreeGrafter"/>
</dbReference>
<dbReference type="AlphaFoldDB" id="A0A1H6BDA6"/>
<evidence type="ECO:0000259" key="1">
    <source>
        <dbReference type="PROSITE" id="PS50801"/>
    </source>
</evidence>
<accession>A0A1H6BDA6</accession>
<protein>
    <submittedName>
        <fullName evidence="2">Anti-anti-sigma factor</fullName>
    </submittedName>
</protein>
<dbReference type="InterPro" id="IPR036513">
    <property type="entry name" value="STAS_dom_sf"/>
</dbReference>
<organism evidence="2 3">
    <name type="scientific">Thermomonospora echinospora</name>
    <dbReference type="NCBI Taxonomy" id="1992"/>
    <lineage>
        <taxon>Bacteria</taxon>
        <taxon>Bacillati</taxon>
        <taxon>Actinomycetota</taxon>
        <taxon>Actinomycetes</taxon>
        <taxon>Streptosporangiales</taxon>
        <taxon>Thermomonosporaceae</taxon>
        <taxon>Thermomonospora</taxon>
    </lineage>
</organism>
<dbReference type="Proteomes" id="UP000236723">
    <property type="component" value="Unassembled WGS sequence"/>
</dbReference>
<evidence type="ECO:0000313" key="3">
    <source>
        <dbReference type="Proteomes" id="UP000236723"/>
    </source>
</evidence>
<dbReference type="PANTHER" id="PTHR33495:SF2">
    <property type="entry name" value="ANTI-SIGMA FACTOR ANTAGONIST TM_1081-RELATED"/>
    <property type="match status" value="1"/>
</dbReference>
<dbReference type="SUPFAM" id="SSF52091">
    <property type="entry name" value="SpoIIaa-like"/>
    <property type="match status" value="1"/>
</dbReference>
<reference evidence="3" key="1">
    <citation type="submission" date="2016-10" db="EMBL/GenBank/DDBJ databases">
        <authorList>
            <person name="Varghese N."/>
            <person name="Submissions S."/>
        </authorList>
    </citation>
    <scope>NUCLEOTIDE SEQUENCE [LARGE SCALE GENOMIC DNA]</scope>
    <source>
        <strain evidence="3">DSM 43163</strain>
    </source>
</reference>
<dbReference type="PROSITE" id="PS50801">
    <property type="entry name" value="STAS"/>
    <property type="match status" value="1"/>
</dbReference>
<name>A0A1H6BDA6_9ACTN</name>
<dbReference type="EMBL" id="FNVO01000007">
    <property type="protein sequence ID" value="SEG58821.1"/>
    <property type="molecule type" value="Genomic_DNA"/>
</dbReference>
<dbReference type="InterPro" id="IPR002645">
    <property type="entry name" value="STAS_dom"/>
</dbReference>
<feature type="domain" description="STAS" evidence="1">
    <location>
        <begin position="18"/>
        <end position="127"/>
    </location>
</feature>
<sequence length="143" mass="15624">MLICHENLSEVVVEDIVVDMVVVDSERHTVVLLCGEIDCYTGPGLQTRLLDLAVTTGRPLILDMGGVSFCDGSALRMLSVTQRECATRGVALAVVGLRPFLANLFRALDMHERIPLCAALDEALWRLLPPADADIHRWLDTAG</sequence>
<keyword evidence="3" id="KW-1185">Reference proteome</keyword>
<evidence type="ECO:0000313" key="2">
    <source>
        <dbReference type="EMBL" id="SEG58821.1"/>
    </source>
</evidence>
<dbReference type="Gene3D" id="3.30.750.24">
    <property type="entry name" value="STAS domain"/>
    <property type="match status" value="1"/>
</dbReference>
<gene>
    <name evidence="2" type="ORF">SAMN04489712_10724</name>
</gene>
<proteinExistence type="predicted"/>
<dbReference type="CDD" id="cd07043">
    <property type="entry name" value="STAS_anti-anti-sigma_factors"/>
    <property type="match status" value="1"/>
</dbReference>